<sequence length="208" mass="20886">MRRLAALVTALAVALVGLAVTALPASAHNVLISSAPAEGDELDTAPTEVVLTFDQPVQEADVNEVALTGPQGDQWAEGTVTVDGDTVTAPLRPLGPAGEYVVGYRILSADGHPVSDEIRFTLTAPGPGEASGAPDTDVPGAGQGDSGDSGAEQQQQDGAAPGEDGAEQDRTASEDGSGGVPVWVWLAGAAVLLVAGLVVALRMGRSED</sequence>
<dbReference type="InterPro" id="IPR014756">
    <property type="entry name" value="Ig_E-set"/>
</dbReference>
<evidence type="ECO:0000256" key="1">
    <source>
        <dbReference type="ARBA" id="ARBA00004196"/>
    </source>
</evidence>
<evidence type="ECO:0000259" key="8">
    <source>
        <dbReference type="Pfam" id="PF04234"/>
    </source>
</evidence>
<evidence type="ECO:0000256" key="2">
    <source>
        <dbReference type="ARBA" id="ARBA00022723"/>
    </source>
</evidence>
<evidence type="ECO:0000256" key="5">
    <source>
        <dbReference type="SAM" id="MobiDB-lite"/>
    </source>
</evidence>
<gene>
    <name evidence="9" type="ORF">B1813_14545</name>
</gene>
<evidence type="ECO:0000256" key="6">
    <source>
        <dbReference type="SAM" id="Phobius"/>
    </source>
</evidence>
<dbReference type="GO" id="GO:0005886">
    <property type="term" value="C:plasma membrane"/>
    <property type="evidence" value="ECO:0007669"/>
    <property type="project" value="TreeGrafter"/>
</dbReference>
<dbReference type="Proteomes" id="UP000192591">
    <property type="component" value="Unassembled WGS sequence"/>
</dbReference>
<dbReference type="EMBL" id="MWIH01000006">
    <property type="protein sequence ID" value="OQO90752.1"/>
    <property type="molecule type" value="Genomic_DNA"/>
</dbReference>
<keyword evidence="2" id="KW-0479">Metal-binding</keyword>
<feature type="domain" description="CopC" evidence="8">
    <location>
        <begin position="28"/>
        <end position="122"/>
    </location>
</feature>
<evidence type="ECO:0000256" key="4">
    <source>
        <dbReference type="ARBA" id="ARBA00023008"/>
    </source>
</evidence>
<dbReference type="InterPro" id="IPR007348">
    <property type="entry name" value="CopC_dom"/>
</dbReference>
<keyword evidence="6" id="KW-1133">Transmembrane helix</keyword>
<keyword evidence="6" id="KW-0812">Transmembrane</keyword>
<accession>A0A1V9A0S5</accession>
<comment type="subcellular location">
    <subcellularLocation>
        <location evidence="1">Cell envelope</location>
    </subcellularLocation>
</comment>
<proteinExistence type="predicted"/>
<dbReference type="RefSeq" id="WP_081192826.1">
    <property type="nucleotide sequence ID" value="NZ_MWIH01000006.1"/>
</dbReference>
<feature type="transmembrane region" description="Helical" evidence="6">
    <location>
        <begin position="182"/>
        <end position="201"/>
    </location>
</feature>
<dbReference type="PANTHER" id="PTHR34820">
    <property type="entry name" value="INNER MEMBRANE PROTEIN YEBZ"/>
    <property type="match status" value="1"/>
</dbReference>
<evidence type="ECO:0000313" key="9">
    <source>
        <dbReference type="EMBL" id="OQO90752.1"/>
    </source>
</evidence>
<reference evidence="9 10" key="1">
    <citation type="submission" date="2017-02" db="EMBL/GenBank/DDBJ databases">
        <title>Draft genome of Saccharomonospora sp. 154.</title>
        <authorList>
            <person name="Alonso-Carmona G.S."/>
            <person name="De La Haba R."/>
            <person name="Vera-Gargallo B."/>
            <person name="Sandoval-Trujillo A.H."/>
            <person name="Ramirez-Duran N."/>
            <person name="Ventosa A."/>
        </authorList>
    </citation>
    <scope>NUCLEOTIDE SEQUENCE [LARGE SCALE GENOMIC DNA]</scope>
    <source>
        <strain evidence="9 10">LRS4.154</strain>
    </source>
</reference>
<evidence type="ECO:0000313" key="10">
    <source>
        <dbReference type="Proteomes" id="UP000192591"/>
    </source>
</evidence>
<keyword evidence="6" id="KW-0472">Membrane</keyword>
<dbReference type="Gene3D" id="2.60.40.1220">
    <property type="match status" value="1"/>
</dbReference>
<dbReference type="GO" id="GO:0046688">
    <property type="term" value="P:response to copper ion"/>
    <property type="evidence" value="ECO:0007669"/>
    <property type="project" value="InterPro"/>
</dbReference>
<keyword evidence="4" id="KW-0186">Copper</keyword>
<dbReference type="Pfam" id="PF04234">
    <property type="entry name" value="CopC"/>
    <property type="match status" value="1"/>
</dbReference>
<dbReference type="SUPFAM" id="SSF81296">
    <property type="entry name" value="E set domains"/>
    <property type="match status" value="1"/>
</dbReference>
<feature type="region of interest" description="Disordered" evidence="5">
    <location>
        <begin position="121"/>
        <end position="176"/>
    </location>
</feature>
<dbReference type="GO" id="GO:0042597">
    <property type="term" value="C:periplasmic space"/>
    <property type="evidence" value="ECO:0007669"/>
    <property type="project" value="InterPro"/>
</dbReference>
<evidence type="ECO:0000256" key="7">
    <source>
        <dbReference type="SAM" id="SignalP"/>
    </source>
</evidence>
<dbReference type="AlphaFoldDB" id="A0A1V9A0S5"/>
<organism evidence="9 10">
    <name type="scientific">Saccharomonospora piscinae</name>
    <dbReference type="NCBI Taxonomy" id="687388"/>
    <lineage>
        <taxon>Bacteria</taxon>
        <taxon>Bacillati</taxon>
        <taxon>Actinomycetota</taxon>
        <taxon>Actinomycetes</taxon>
        <taxon>Pseudonocardiales</taxon>
        <taxon>Pseudonocardiaceae</taxon>
        <taxon>Saccharomonospora</taxon>
    </lineage>
</organism>
<dbReference type="GO" id="GO:0005507">
    <property type="term" value="F:copper ion binding"/>
    <property type="evidence" value="ECO:0007669"/>
    <property type="project" value="InterPro"/>
</dbReference>
<dbReference type="InterPro" id="IPR014755">
    <property type="entry name" value="Cu-Rt/internalin_Ig-like"/>
</dbReference>
<dbReference type="InterPro" id="IPR032694">
    <property type="entry name" value="CopC/D"/>
</dbReference>
<protein>
    <submittedName>
        <fullName evidence="9">Copper resistance protein CopC</fullName>
    </submittedName>
</protein>
<dbReference type="GO" id="GO:0006825">
    <property type="term" value="P:copper ion transport"/>
    <property type="evidence" value="ECO:0007669"/>
    <property type="project" value="InterPro"/>
</dbReference>
<keyword evidence="10" id="KW-1185">Reference proteome</keyword>
<dbReference type="GO" id="GO:0030313">
    <property type="term" value="C:cell envelope"/>
    <property type="evidence" value="ECO:0007669"/>
    <property type="project" value="UniProtKB-SubCell"/>
</dbReference>
<name>A0A1V9A0S5_SACPI</name>
<comment type="caution">
    <text evidence="9">The sequence shown here is derived from an EMBL/GenBank/DDBJ whole genome shotgun (WGS) entry which is preliminary data.</text>
</comment>
<feature type="chain" id="PRO_5012483901" evidence="7">
    <location>
        <begin position="28"/>
        <end position="208"/>
    </location>
</feature>
<dbReference type="STRING" id="1962155.B1813_14545"/>
<evidence type="ECO:0000256" key="3">
    <source>
        <dbReference type="ARBA" id="ARBA00022729"/>
    </source>
</evidence>
<keyword evidence="3 7" id="KW-0732">Signal</keyword>
<feature type="compositionally biased region" description="Low complexity" evidence="5">
    <location>
        <begin position="148"/>
        <end position="163"/>
    </location>
</feature>
<dbReference type="PANTHER" id="PTHR34820:SF4">
    <property type="entry name" value="INNER MEMBRANE PROTEIN YEBZ"/>
    <property type="match status" value="1"/>
</dbReference>
<feature type="signal peptide" evidence="7">
    <location>
        <begin position="1"/>
        <end position="27"/>
    </location>
</feature>